<dbReference type="CDD" id="cd02021">
    <property type="entry name" value="GntK"/>
    <property type="match status" value="1"/>
</dbReference>
<comment type="pathway">
    <text evidence="1">Carbohydrate acid metabolism.</text>
</comment>
<evidence type="ECO:0000313" key="9">
    <source>
        <dbReference type="EMBL" id="QIZ72955.1"/>
    </source>
</evidence>
<dbReference type="InterPro" id="IPR006001">
    <property type="entry name" value="Therm_gnt_kin"/>
</dbReference>
<gene>
    <name evidence="9" type="ORF">HCG48_22080</name>
</gene>
<dbReference type="GO" id="GO:0046316">
    <property type="term" value="F:gluconokinase activity"/>
    <property type="evidence" value="ECO:0007669"/>
    <property type="project" value="UniProtKB-EC"/>
</dbReference>
<keyword evidence="4" id="KW-0808">Transferase</keyword>
<evidence type="ECO:0000256" key="8">
    <source>
        <dbReference type="ARBA" id="ARBA00048090"/>
    </source>
</evidence>
<dbReference type="RefSeq" id="WP_168571102.1">
    <property type="nucleotide sequence ID" value="NZ_CP051167.1"/>
</dbReference>
<dbReference type="PANTHER" id="PTHR43883">
    <property type="entry name" value="SLR0207 PROTEIN"/>
    <property type="match status" value="1"/>
</dbReference>
<evidence type="ECO:0000256" key="6">
    <source>
        <dbReference type="ARBA" id="ARBA00022777"/>
    </source>
</evidence>
<evidence type="ECO:0000256" key="4">
    <source>
        <dbReference type="ARBA" id="ARBA00022679"/>
    </source>
</evidence>
<dbReference type="SUPFAM" id="SSF56112">
    <property type="entry name" value="Protein kinase-like (PK-like)"/>
    <property type="match status" value="1"/>
</dbReference>
<organism evidence="9 10">
    <name type="scientific">Oxynema aestuarii AP17</name>
    <dbReference type="NCBI Taxonomy" id="2064643"/>
    <lineage>
        <taxon>Bacteria</taxon>
        <taxon>Bacillati</taxon>
        <taxon>Cyanobacteriota</taxon>
        <taxon>Cyanophyceae</taxon>
        <taxon>Oscillatoriophycideae</taxon>
        <taxon>Oscillatoriales</taxon>
        <taxon>Oscillatoriaceae</taxon>
        <taxon>Oxynema</taxon>
        <taxon>Oxynema aestuarii</taxon>
    </lineage>
</organism>
<dbReference type="GO" id="GO:0005975">
    <property type="term" value="P:carbohydrate metabolic process"/>
    <property type="evidence" value="ECO:0007669"/>
    <property type="project" value="InterPro"/>
</dbReference>
<dbReference type="SUPFAM" id="SSF52540">
    <property type="entry name" value="P-loop containing nucleoside triphosphate hydrolases"/>
    <property type="match status" value="1"/>
</dbReference>
<evidence type="ECO:0000256" key="5">
    <source>
        <dbReference type="ARBA" id="ARBA00022741"/>
    </source>
</evidence>
<dbReference type="InterPro" id="IPR052732">
    <property type="entry name" value="Cell-binding_unc_protein"/>
</dbReference>
<dbReference type="AlphaFoldDB" id="A0A6H1U2S5"/>
<dbReference type="EC" id="2.7.1.12" evidence="3"/>
<comment type="catalytic activity">
    <reaction evidence="8">
        <text>D-gluconate + ATP = 6-phospho-D-gluconate + ADP + H(+)</text>
        <dbReference type="Rhea" id="RHEA:19433"/>
        <dbReference type="ChEBI" id="CHEBI:15378"/>
        <dbReference type="ChEBI" id="CHEBI:18391"/>
        <dbReference type="ChEBI" id="CHEBI:30616"/>
        <dbReference type="ChEBI" id="CHEBI:58759"/>
        <dbReference type="ChEBI" id="CHEBI:456216"/>
        <dbReference type="EC" id="2.7.1.12"/>
    </reaction>
</comment>
<reference evidence="9 10" key="1">
    <citation type="submission" date="2020-04" db="EMBL/GenBank/DDBJ databases">
        <authorList>
            <person name="Basu S."/>
            <person name="Maruthanayagam V."/>
            <person name="Chakraborty S."/>
            <person name="Pramanik A."/>
            <person name="Mukherjee J."/>
            <person name="Brink B."/>
        </authorList>
    </citation>
    <scope>NUCLEOTIDE SEQUENCE [LARGE SCALE GENOMIC DNA]</scope>
    <source>
        <strain evidence="9 10">AP17</strain>
    </source>
</reference>
<keyword evidence="7" id="KW-0067">ATP-binding</keyword>
<dbReference type="InterPro" id="IPR011009">
    <property type="entry name" value="Kinase-like_dom_sf"/>
</dbReference>
<dbReference type="Gene3D" id="3.90.1200.10">
    <property type="match status" value="1"/>
</dbReference>
<comment type="similarity">
    <text evidence="2">Belongs to the gluconokinase GntK/GntV family.</text>
</comment>
<keyword evidence="10" id="KW-1185">Reference proteome</keyword>
<evidence type="ECO:0000313" key="10">
    <source>
        <dbReference type="Proteomes" id="UP000500857"/>
    </source>
</evidence>
<dbReference type="GO" id="GO:0005524">
    <property type="term" value="F:ATP binding"/>
    <property type="evidence" value="ECO:0007669"/>
    <property type="project" value="UniProtKB-KW"/>
</dbReference>
<accession>A0A6H1U2S5</accession>
<dbReference type="InterPro" id="IPR027417">
    <property type="entry name" value="P-loop_NTPase"/>
</dbReference>
<dbReference type="PANTHER" id="PTHR43883:SF1">
    <property type="entry name" value="GLUCONOKINASE"/>
    <property type="match status" value="1"/>
</dbReference>
<evidence type="ECO:0000256" key="3">
    <source>
        <dbReference type="ARBA" id="ARBA00012054"/>
    </source>
</evidence>
<sequence length="522" mass="59906">MTEHQLPKTIEALLDPNIYPHPVKEPIQLIQTHASFVLLTGDYVYKIKKSVNFGFLDYSTLEKRRHFCQEEVRMNRRSAPEIYLGVVALTQTADTPVETLRDRLEFDGTGDPVEYAVKMRQFPQECLFSSLFQAGKLSEDRMRELGRVVAEFHGKTETDDRILQFGEIAQIRQAIDENYRQTEKYIGGPQTRQQFEETKAYSDRFFVERKDLFKTRIAREKIRECHGDLHLRNIALYDDRIILFDCIEFNESFRFVDVMYDIAFAVMDLESRGSHVLATVFLNEYLERTGDWEGVQVLPLYLSRQAYVRGKVTSFLLDDPTVDETEKDRARDTAAHYYELAWQYTRRDRGRLILMSGLSGSGKSTVARQLAKPTGAIHIRSDAVRKHLAGIALHDRGTDAIYTPEMSRKTYGRLLELGELLASQGFTVILDAKYDTRNHREAAIAVAEKREIPLTIAHCTAPMEVLRDRLHQRRGDIADATADLLASQQQAAESFTEREQAYVRTIDTTAAIAPQLEAFFAP</sequence>
<dbReference type="Gene3D" id="3.40.50.300">
    <property type="entry name" value="P-loop containing nucleotide triphosphate hydrolases"/>
    <property type="match status" value="1"/>
</dbReference>
<dbReference type="KEGG" id="oxy:HCG48_22080"/>
<dbReference type="EMBL" id="CP051167">
    <property type="protein sequence ID" value="QIZ72955.1"/>
    <property type="molecule type" value="Genomic_DNA"/>
</dbReference>
<keyword evidence="6" id="KW-0418">Kinase</keyword>
<dbReference type="Proteomes" id="UP000500857">
    <property type="component" value="Chromosome"/>
</dbReference>
<evidence type="ECO:0000256" key="7">
    <source>
        <dbReference type="ARBA" id="ARBA00022840"/>
    </source>
</evidence>
<proteinExistence type="inferred from homology"/>
<evidence type="ECO:0000256" key="1">
    <source>
        <dbReference type="ARBA" id="ARBA00004761"/>
    </source>
</evidence>
<name>A0A6H1U2S5_9CYAN</name>
<dbReference type="Pfam" id="PF13671">
    <property type="entry name" value="AAA_33"/>
    <property type="match status" value="1"/>
</dbReference>
<evidence type="ECO:0000256" key="2">
    <source>
        <dbReference type="ARBA" id="ARBA00008420"/>
    </source>
</evidence>
<protein>
    <recommendedName>
        <fullName evidence="3">gluconokinase</fullName>
        <ecNumber evidence="3">2.7.1.12</ecNumber>
    </recommendedName>
</protein>
<keyword evidence="5" id="KW-0547">Nucleotide-binding</keyword>